<reference evidence="4 5" key="1">
    <citation type="journal article" date="2018" name="Plant J.">
        <title>Genome sequences of Chlorella sorokiniana UTEX 1602 and Micractinium conductrix SAG 241.80: implications to maltose excretion by a green alga.</title>
        <authorList>
            <person name="Arriola M.B."/>
            <person name="Velmurugan N."/>
            <person name="Zhang Y."/>
            <person name="Plunkett M.H."/>
            <person name="Hondzo H."/>
            <person name="Barney B.M."/>
        </authorList>
    </citation>
    <scope>NUCLEOTIDE SEQUENCE [LARGE SCALE GENOMIC DNA]</scope>
    <source>
        <strain evidence="4 5">SAG 241.80</strain>
    </source>
</reference>
<dbReference type="AlphaFoldDB" id="A0A2P6VKI4"/>
<dbReference type="Proteomes" id="UP000239649">
    <property type="component" value="Unassembled WGS sequence"/>
</dbReference>
<feature type="domain" description="Peptidase M16C associated" evidence="3">
    <location>
        <begin position="497"/>
        <end position="771"/>
    </location>
</feature>
<organism evidence="4 5">
    <name type="scientific">Micractinium conductrix</name>
    <dbReference type="NCBI Taxonomy" id="554055"/>
    <lineage>
        <taxon>Eukaryota</taxon>
        <taxon>Viridiplantae</taxon>
        <taxon>Chlorophyta</taxon>
        <taxon>core chlorophytes</taxon>
        <taxon>Trebouxiophyceae</taxon>
        <taxon>Chlorellales</taxon>
        <taxon>Chlorellaceae</taxon>
        <taxon>Chlorella clade</taxon>
        <taxon>Micractinium</taxon>
    </lineage>
</organism>
<dbReference type="GO" id="GO:0046872">
    <property type="term" value="F:metal ion binding"/>
    <property type="evidence" value="ECO:0007669"/>
    <property type="project" value="InterPro"/>
</dbReference>
<protein>
    <submittedName>
        <fullName evidence="4">Presequence protease chloroplastic mitochondrial</fullName>
    </submittedName>
</protein>
<dbReference type="GO" id="GO:0004222">
    <property type="term" value="F:metalloendopeptidase activity"/>
    <property type="evidence" value="ECO:0007669"/>
    <property type="project" value="TreeGrafter"/>
</dbReference>
<evidence type="ECO:0000256" key="1">
    <source>
        <dbReference type="SAM" id="MobiDB-lite"/>
    </source>
</evidence>
<feature type="compositionally biased region" description="Low complexity" evidence="1">
    <location>
        <begin position="304"/>
        <end position="316"/>
    </location>
</feature>
<gene>
    <name evidence="4" type="ORF">C2E20_2465</name>
</gene>
<proteinExistence type="predicted"/>
<evidence type="ECO:0000313" key="4">
    <source>
        <dbReference type="EMBL" id="PSC74588.1"/>
    </source>
</evidence>
<dbReference type="InterPro" id="IPR011249">
    <property type="entry name" value="Metalloenz_LuxS/M16"/>
</dbReference>
<dbReference type="PANTHER" id="PTHR43016">
    <property type="entry name" value="PRESEQUENCE PROTEASE"/>
    <property type="match status" value="1"/>
</dbReference>
<dbReference type="InterPro" id="IPR055130">
    <property type="entry name" value="PreP_C"/>
</dbReference>
<dbReference type="SMART" id="SM01264">
    <property type="entry name" value="M16C_associated"/>
    <property type="match status" value="1"/>
</dbReference>
<dbReference type="GO" id="GO:0016485">
    <property type="term" value="P:protein processing"/>
    <property type="evidence" value="ECO:0007669"/>
    <property type="project" value="TreeGrafter"/>
</dbReference>
<feature type="region of interest" description="Disordered" evidence="1">
    <location>
        <begin position="297"/>
        <end position="330"/>
    </location>
</feature>
<dbReference type="Pfam" id="PF22516">
    <property type="entry name" value="PreP_C"/>
    <property type="match status" value="1"/>
</dbReference>
<keyword evidence="2" id="KW-0732">Signal</keyword>
<comment type="caution">
    <text evidence="4">The sequence shown here is derived from an EMBL/GenBank/DDBJ whole genome shotgun (WGS) entry which is preliminary data.</text>
</comment>
<keyword evidence="4" id="KW-0645">Protease</keyword>
<name>A0A2P6VKI4_9CHLO</name>
<dbReference type="SUPFAM" id="SSF63411">
    <property type="entry name" value="LuxS/MPP-like metallohydrolase"/>
    <property type="match status" value="4"/>
</dbReference>
<dbReference type="Gene3D" id="3.30.830.10">
    <property type="entry name" value="Metalloenzyme, LuxS/M16 peptidase-like"/>
    <property type="match status" value="4"/>
</dbReference>
<accession>A0A2P6VKI4</accession>
<dbReference type="InterPro" id="IPR013578">
    <property type="entry name" value="Peptidase_M16C_assoc"/>
</dbReference>
<dbReference type="Pfam" id="PF08367">
    <property type="entry name" value="M16C_assoc"/>
    <property type="match status" value="1"/>
</dbReference>
<dbReference type="PANTHER" id="PTHR43016:SF13">
    <property type="entry name" value="PRESEQUENCE PROTEASE, MITOCHONDRIAL"/>
    <property type="match status" value="1"/>
</dbReference>
<dbReference type="STRING" id="554055.A0A2P6VKI4"/>
<keyword evidence="5" id="KW-1185">Reference proteome</keyword>
<feature type="compositionally biased region" description="Gly residues" evidence="1">
    <location>
        <begin position="317"/>
        <end position="330"/>
    </location>
</feature>
<evidence type="ECO:0000256" key="2">
    <source>
        <dbReference type="SAM" id="SignalP"/>
    </source>
</evidence>
<feature type="signal peptide" evidence="2">
    <location>
        <begin position="1"/>
        <end position="33"/>
    </location>
</feature>
<keyword evidence="4" id="KW-0378">Hydrolase</keyword>
<dbReference type="EMBL" id="LHPF02000004">
    <property type="protein sequence ID" value="PSC74588.1"/>
    <property type="molecule type" value="Genomic_DNA"/>
</dbReference>
<evidence type="ECO:0000313" key="5">
    <source>
        <dbReference type="Proteomes" id="UP000239649"/>
    </source>
</evidence>
<dbReference type="OrthoDB" id="10250783at2759"/>
<sequence>MAGSSPRAGPPRLLGTLGCLLLLLLCPARPGACQEALHGWEVVEEANVTEYSAVGTLYRHRTGAQLASFHSADENKAFGVAFATPVADSRGAPHVLEHTSLELFAELMKGSLATYLNALTYPDRTVFPTASTNLQARRGNLSTSGVVLNEMRGVYSSSDNLNGIYMQQALFRDTAYRFDSGGEPTEIPLLTYQDLLVGGRAYYRAHYQPANARFWLWGDGPEEDERLSLLDGYLTEAAAAEAAVAAAPAPTPEVAGPEVVPGAAPLPVAEAEAEAGWEVPLQPLYKEPVAVTERYPAGQGQQEAAATDAPTVSAASEGGGGGGGGSGASGGPPKAYCTVGWVLSAEHFTIEEELAASFLDYLLMGTSAAPLHKALIDSGLGEAVGVEPGRCGEVFDLVLTTLEGLQGSGFNASAIEAAINSIEFSLRENNTGGFPRGLNQFFRALRYWLYGASPFEPMQWEGPLEDLKQALAEGEDVFGPLLGDYMLDNTHRVSLELLPDSQLAAQQAAAEAARLQPLWFCLQKVEDELGPEGMKKVAQAAADLEAWQKEPNTPEALATVPSLKVPDLNKSTIVIPTRVSTPAAASVATDGIVVQVEQAAALTWRQLDHDLDTNGILYLDLALDFDGLPPRLLPLVPLFCSSLTQMGTQRRDFVQLTELIGQKTGGVDIFPFVSTYKGKAYDPKAYIMVRGKAVAAKARDLLDIVTEVLVEPRLDNKERFMVLETKAGLEQSIQDSGTPFASTRLDAQRNVAGWAQELMGGVSYIDYIRGLAGRLEEEWPGILADLQAILSYAVDRSGALINLTGDGNLLADVAPAVQRFMAALPAPPRQRQEWDGMLPEVNEAFVVTPTQVGEGRAAVRSTLFVVDHYLSTGWLWDTVRVQGGAYGGSASFDLTSGMHTYCAWRDPGLLSTVQAFDDAASFLADVPPSEDSLTKSIVGAIGSVDAFQLPDAKGYTALSRFILDISDEERQTRRDQMLAASADAFASLAPVLEAAAEVGRVASVTSPSAAEGAQRDSPGFFGSVTTVI</sequence>
<evidence type="ECO:0000259" key="3">
    <source>
        <dbReference type="SMART" id="SM01264"/>
    </source>
</evidence>
<feature type="chain" id="PRO_5015160968" evidence="2">
    <location>
        <begin position="34"/>
        <end position="1028"/>
    </location>
</feature>